<dbReference type="InterPro" id="IPR036390">
    <property type="entry name" value="WH_DNA-bd_sf"/>
</dbReference>
<dbReference type="AlphaFoldDB" id="A0AAV5G891"/>
<dbReference type="Pfam" id="PF12840">
    <property type="entry name" value="HTH_20"/>
    <property type="match status" value="1"/>
</dbReference>
<name>A0AAV5G891_CORAM</name>
<proteinExistence type="predicted"/>
<gene>
    <name evidence="3" type="ORF">CAT723_13570</name>
</gene>
<protein>
    <recommendedName>
        <fullName evidence="2">HTH arsR-type domain-containing protein</fullName>
    </recommendedName>
</protein>
<dbReference type="CDD" id="cd00090">
    <property type="entry name" value="HTH_ARSR"/>
    <property type="match status" value="1"/>
</dbReference>
<dbReference type="Gene3D" id="1.10.10.10">
    <property type="entry name" value="Winged helix-like DNA-binding domain superfamily/Winged helix DNA-binding domain"/>
    <property type="match status" value="1"/>
</dbReference>
<feature type="domain" description="HTH arsR-type" evidence="2">
    <location>
        <begin position="106"/>
        <end position="178"/>
    </location>
</feature>
<feature type="compositionally biased region" description="Polar residues" evidence="1">
    <location>
        <begin position="7"/>
        <end position="25"/>
    </location>
</feature>
<sequence length="186" mass="20235">MMDDGFMSSTPDPQRDTNSSGQQVGTEERLAAVEARVEALENAASEPSEANGFWVVDTLHKQRDQLPEGSVIFGGDLDAAGGHYSYQWQRPTEVLTDANQWADSFERLTALAHPVRGAILRRLLQSSAQVSDLIAEELVTSTSTAYHHLNALSQAGWIKKSGSGTYEIAPTRVIPLLTIISASEDH</sequence>
<dbReference type="SMART" id="SM00418">
    <property type="entry name" value="HTH_ARSR"/>
    <property type="match status" value="1"/>
</dbReference>
<dbReference type="InterPro" id="IPR001845">
    <property type="entry name" value="HTH_ArsR_DNA-bd_dom"/>
</dbReference>
<evidence type="ECO:0000256" key="1">
    <source>
        <dbReference type="SAM" id="MobiDB-lite"/>
    </source>
</evidence>
<dbReference type="GO" id="GO:0003700">
    <property type="term" value="F:DNA-binding transcription factor activity"/>
    <property type="evidence" value="ECO:0007669"/>
    <property type="project" value="InterPro"/>
</dbReference>
<dbReference type="InterPro" id="IPR011991">
    <property type="entry name" value="ArsR-like_HTH"/>
</dbReference>
<comment type="caution">
    <text evidence="3">The sequence shown here is derived from an EMBL/GenBank/DDBJ whole genome shotgun (WGS) entry which is preliminary data.</text>
</comment>
<dbReference type="Proteomes" id="UP001054925">
    <property type="component" value="Unassembled WGS sequence"/>
</dbReference>
<evidence type="ECO:0000313" key="3">
    <source>
        <dbReference type="EMBL" id="GJN42878.1"/>
    </source>
</evidence>
<evidence type="ECO:0000259" key="2">
    <source>
        <dbReference type="SMART" id="SM00418"/>
    </source>
</evidence>
<evidence type="ECO:0000313" key="4">
    <source>
        <dbReference type="Proteomes" id="UP001054925"/>
    </source>
</evidence>
<organism evidence="3 4">
    <name type="scientific">Corynebacterium ammoniagenes</name>
    <name type="common">Brevibacterium ammoniagenes</name>
    <dbReference type="NCBI Taxonomy" id="1697"/>
    <lineage>
        <taxon>Bacteria</taxon>
        <taxon>Bacillati</taxon>
        <taxon>Actinomycetota</taxon>
        <taxon>Actinomycetes</taxon>
        <taxon>Mycobacteriales</taxon>
        <taxon>Corynebacteriaceae</taxon>
        <taxon>Corynebacterium</taxon>
    </lineage>
</organism>
<dbReference type="InterPro" id="IPR036388">
    <property type="entry name" value="WH-like_DNA-bd_sf"/>
</dbReference>
<feature type="region of interest" description="Disordered" evidence="1">
    <location>
        <begin position="1"/>
        <end position="29"/>
    </location>
</feature>
<dbReference type="EMBL" id="BQKK01000002">
    <property type="protein sequence ID" value="GJN42878.1"/>
    <property type="molecule type" value="Genomic_DNA"/>
</dbReference>
<reference evidence="3" key="1">
    <citation type="submission" date="2021-12" db="EMBL/GenBank/DDBJ databases">
        <title>Draft genome sequence of Corynebacterium ammoniagenes strain T-723.</title>
        <authorList>
            <person name="Matsuzawa M."/>
            <person name="Hiratani M."/>
            <person name="Abe I."/>
            <person name="Tsuji Y."/>
            <person name="Nakamura J."/>
        </authorList>
    </citation>
    <scope>NUCLEOTIDE SEQUENCE</scope>
    <source>
        <strain evidence="3">T-723</strain>
    </source>
</reference>
<dbReference type="SUPFAM" id="SSF46785">
    <property type="entry name" value="Winged helix' DNA-binding domain"/>
    <property type="match status" value="1"/>
</dbReference>
<accession>A0AAV5G891</accession>